<dbReference type="AlphaFoldDB" id="A0A087E8U2"/>
<organism evidence="4 5">
    <name type="scientific">Bifidobacterium subtile</name>
    <dbReference type="NCBI Taxonomy" id="77635"/>
    <lineage>
        <taxon>Bacteria</taxon>
        <taxon>Bacillati</taxon>
        <taxon>Actinomycetota</taxon>
        <taxon>Actinomycetes</taxon>
        <taxon>Bifidobacteriales</taxon>
        <taxon>Bifidobacteriaceae</taxon>
        <taxon>Bifidobacterium</taxon>
    </lineage>
</organism>
<dbReference type="InterPro" id="IPR003439">
    <property type="entry name" value="ABC_transporter-like_ATP-bd"/>
</dbReference>
<dbReference type="EMBL" id="JGZR01000005">
    <property type="protein sequence ID" value="KFJ04193.1"/>
    <property type="molecule type" value="Genomic_DNA"/>
</dbReference>
<proteinExistence type="predicted"/>
<keyword evidence="2" id="KW-0067">ATP-binding</keyword>
<accession>A0A087E8U2</accession>
<evidence type="ECO:0000259" key="3">
    <source>
        <dbReference type="PROSITE" id="PS50893"/>
    </source>
</evidence>
<dbReference type="STRING" id="77635.BISU_1231"/>
<dbReference type="SUPFAM" id="SSF52540">
    <property type="entry name" value="P-loop containing nucleoside triphosphate hydrolases"/>
    <property type="match status" value="2"/>
</dbReference>
<dbReference type="PROSITE" id="PS50893">
    <property type="entry name" value="ABC_TRANSPORTER_2"/>
    <property type="match status" value="2"/>
</dbReference>
<dbReference type="GO" id="GO:0016887">
    <property type="term" value="F:ATP hydrolysis activity"/>
    <property type="evidence" value="ECO:0007669"/>
    <property type="project" value="InterPro"/>
</dbReference>
<gene>
    <name evidence="4" type="ORF">BISU_1231</name>
</gene>
<dbReference type="eggNOG" id="COG3845">
    <property type="taxonomic scope" value="Bacteria"/>
</dbReference>
<dbReference type="GO" id="GO:0005524">
    <property type="term" value="F:ATP binding"/>
    <property type="evidence" value="ECO:0007669"/>
    <property type="project" value="UniProtKB-KW"/>
</dbReference>
<dbReference type="CDD" id="cd03216">
    <property type="entry name" value="ABC_Carb_Monos_I"/>
    <property type="match status" value="1"/>
</dbReference>
<dbReference type="InterPro" id="IPR027417">
    <property type="entry name" value="P-loop_NTPase"/>
</dbReference>
<feature type="domain" description="ABC transporter" evidence="3">
    <location>
        <begin position="8"/>
        <end position="242"/>
    </location>
</feature>
<evidence type="ECO:0000313" key="4">
    <source>
        <dbReference type="EMBL" id="KFJ04193.1"/>
    </source>
</evidence>
<evidence type="ECO:0000256" key="2">
    <source>
        <dbReference type="ARBA" id="ARBA00022840"/>
    </source>
</evidence>
<dbReference type="EC" id="3.6.3.17" evidence="4"/>
<dbReference type="SMART" id="SM00382">
    <property type="entry name" value="AAA"/>
    <property type="match status" value="2"/>
</dbReference>
<name>A0A087E8U2_9BIFI</name>
<evidence type="ECO:0000313" key="5">
    <source>
        <dbReference type="Proteomes" id="UP000029055"/>
    </source>
</evidence>
<comment type="caution">
    <text evidence="4">The sequence shown here is derived from an EMBL/GenBank/DDBJ whole genome shotgun (WGS) entry which is preliminary data.</text>
</comment>
<dbReference type="PANTHER" id="PTHR43790">
    <property type="entry name" value="CARBOHYDRATE TRANSPORT ATP-BINDING PROTEIN MG119-RELATED"/>
    <property type="match status" value="1"/>
</dbReference>
<keyword evidence="1" id="KW-0547">Nucleotide-binding</keyword>
<sequence length="513" mass="55489">MNEQSSMLSVEHLSISFGSIRANDDVSFQVKSGEIHALLGENGAGKSTLVKMLYGVYHPDTGGIRIAGKKVVIHSPADARKLGIGLVFQDMRLIPALKVWENIALFMEHSSPLLHKERLIAQISDLSRQWGLSVDPMALVDDLSIGEWQRVELLKVLIQGAKILILDEPTSVLTPQEVDSLFAVVRRLQASGTAVIIITHKMREVREIANRVTVLRQGQVAIRDVDVQSISDGELIESMIGHAIEPERHDSLVNYQDRPILELAKVSKRRPDGTIGLSDVSLRVYPREVLGVAGISGNGQQELAAVITGFVSPDEGDIVLADHGESGGEPGGFSSKGVTAVPSDPIREMVIPGLDVASHAALWERTVGESTTYDINGASLRLEQHSRRIGLQIPDTSRIMSDLSGGNIQRVALTLALSSAKRCIVASYPTRGLDVGTTIDTRKALLKVREKGCAVVLISEDLDEILEMSDRVIVLADGRITGILSGGAMTRAGIARLMTDDSEPNEMKKGVQL</sequence>
<dbReference type="InterPro" id="IPR050107">
    <property type="entry name" value="ABC_carbohydrate_import_ATPase"/>
</dbReference>
<evidence type="ECO:0000256" key="1">
    <source>
        <dbReference type="ARBA" id="ARBA00022741"/>
    </source>
</evidence>
<dbReference type="Proteomes" id="UP000029055">
    <property type="component" value="Unassembled WGS sequence"/>
</dbReference>
<dbReference type="PANTHER" id="PTHR43790:SF4">
    <property type="entry name" value="GUANOSINE IMPORT ATP-BINDING PROTEIN NUPO"/>
    <property type="match status" value="1"/>
</dbReference>
<protein>
    <submittedName>
        <fullName evidence="4">ABC transporter</fullName>
        <ecNumber evidence="4">3.6.3.17</ecNumber>
    </submittedName>
</protein>
<keyword evidence="5" id="KW-1185">Reference proteome</keyword>
<dbReference type="Pfam" id="PF00005">
    <property type="entry name" value="ABC_tran"/>
    <property type="match status" value="2"/>
</dbReference>
<feature type="domain" description="ABC transporter" evidence="3">
    <location>
        <begin position="261"/>
        <end position="502"/>
    </location>
</feature>
<dbReference type="InterPro" id="IPR003593">
    <property type="entry name" value="AAA+_ATPase"/>
</dbReference>
<keyword evidence="4" id="KW-0378">Hydrolase</keyword>
<reference evidence="4 5" key="1">
    <citation type="submission" date="2014-03" db="EMBL/GenBank/DDBJ databases">
        <title>Genomics of Bifidobacteria.</title>
        <authorList>
            <person name="Ventura M."/>
            <person name="Milani C."/>
            <person name="Lugli G.A."/>
        </authorList>
    </citation>
    <scope>NUCLEOTIDE SEQUENCE [LARGE SCALE GENOMIC DNA]</scope>
    <source>
        <strain evidence="4 5">LMG 11597</strain>
    </source>
</reference>
<dbReference type="Gene3D" id="3.40.50.300">
    <property type="entry name" value="P-loop containing nucleotide triphosphate hydrolases"/>
    <property type="match status" value="2"/>
</dbReference>